<feature type="domain" description="Glutamine amidotransferase type-2" evidence="8">
    <location>
        <begin position="2"/>
        <end position="241"/>
    </location>
</feature>
<dbReference type="EMBL" id="CAJVPD010000011">
    <property type="protein sequence ID" value="CAG8223106.1"/>
    <property type="molecule type" value="Genomic_DNA"/>
</dbReference>
<proteinExistence type="inferred from homology"/>
<evidence type="ECO:0000256" key="5">
    <source>
        <dbReference type="PIRNR" id="PIRNR001589"/>
    </source>
</evidence>
<feature type="site" description="Important for beta-aspartyl-AMP intermediate formation" evidence="7">
    <location>
        <position position="410"/>
    </location>
</feature>
<dbReference type="InterPro" id="IPR051786">
    <property type="entry name" value="ASN_synthetase/amidase"/>
</dbReference>
<dbReference type="InterPro" id="IPR006426">
    <property type="entry name" value="Asn_synth_AEB"/>
</dbReference>
<gene>
    <name evidence="9" type="ORF">PSALAMII_LOCUS115</name>
</gene>
<sequence>MCGISAFLSHPGQASSNERTKPQAQRVAAELEESLNLIAHRGPDGRGRWFSEDHQVGKFDHSPWESGHGLIFISSSGLGHVRLSIIDLSPTGDQPFHDESSGIHAVVNGELYDHEYYRDQLASEFQFVGTSDCEIVIALYKHYGLSFLSHLRGEFAFVLWDASRQLLIAARDRYGIKSLYYTVSQGKLLVATEMKSFLAFGLQPEWCVPTLRDQSWRTESRTFFKGVHRVLPGHYLVCRPNEKEEQKQYWDLEYPDKHSLDPRSEEEMVQGVRDRLLEAVKVRLKADVPVAIYLSGGIDSSSVAGMVADLMKKGTQLGSEPNTAPSNMKCFTVQFDEGTGADESEIALRTAKWLGVDIHLVKMDEEALAARFEEGVWHSEIPLPDLNGMGRLALAEAVHAQGIKVVITGEGSDEHFAGYDAFRADSLSEPDYSWPALQIEESKREEALETAVAQSKYGIFGEFSTTIPSATRRMLNHSHVTSSIARVGNMPFADWIDTRGDVAPETALVEGFDGRVRDNIKNRWHPLHTAQYIFAKSFMPHFILRYNGDNIDMVNQVESRCPFLDHHLTEYVNNLPPSLKLKYNHEEKFFREKYLLREAVKPYVTDEIYNISKKAYMGPRKFWPGGPLHQKIKKLVTKENVESLGFVSWSATEEAVEKAFTKQEPMALRRAITVAQFIVLGQRFGVKPAGALPN</sequence>
<dbReference type="InterPro" id="IPR033738">
    <property type="entry name" value="AsnB_N"/>
</dbReference>
<dbReference type="Proteomes" id="UP001152592">
    <property type="component" value="Unassembled WGS sequence"/>
</dbReference>
<accession>A0A9W4I0Y8</accession>
<dbReference type="CDD" id="cd01991">
    <property type="entry name" value="Asn_synthase_B_C"/>
    <property type="match status" value="1"/>
</dbReference>
<dbReference type="PANTHER" id="PTHR43284">
    <property type="entry name" value="ASPARAGINE SYNTHETASE (GLUTAMINE-HYDROLYZING)"/>
    <property type="match status" value="1"/>
</dbReference>
<dbReference type="Gene3D" id="3.40.50.620">
    <property type="entry name" value="HUPs"/>
    <property type="match status" value="2"/>
</dbReference>
<dbReference type="GO" id="GO:0006529">
    <property type="term" value="P:asparagine biosynthetic process"/>
    <property type="evidence" value="ECO:0007669"/>
    <property type="project" value="InterPro"/>
</dbReference>
<dbReference type="AlphaFoldDB" id="A0A9W4I0Y8"/>
<keyword evidence="3 5" id="KW-0067">ATP-binding</keyword>
<evidence type="ECO:0000256" key="2">
    <source>
        <dbReference type="ARBA" id="ARBA00022741"/>
    </source>
</evidence>
<evidence type="ECO:0000313" key="9">
    <source>
        <dbReference type="EMBL" id="CAG8223106.1"/>
    </source>
</evidence>
<dbReference type="Pfam" id="PF00733">
    <property type="entry name" value="Asn_synthase"/>
    <property type="match status" value="1"/>
</dbReference>
<evidence type="ECO:0000256" key="3">
    <source>
        <dbReference type="ARBA" id="ARBA00022840"/>
    </source>
</evidence>
<feature type="binding site" evidence="6">
    <location>
        <position position="132"/>
    </location>
    <ligand>
        <name>L-glutamine</name>
        <dbReference type="ChEBI" id="CHEBI:58359"/>
    </ligand>
</feature>
<comment type="caution">
    <text evidence="9">The sequence shown here is derived from an EMBL/GenBank/DDBJ whole genome shotgun (WGS) entry which is preliminary data.</text>
</comment>
<dbReference type="OrthoDB" id="3647at2759"/>
<dbReference type="PIRSF" id="PIRSF001589">
    <property type="entry name" value="Asn_synthetase_glu-h"/>
    <property type="match status" value="1"/>
</dbReference>
<dbReference type="InterPro" id="IPR029055">
    <property type="entry name" value="Ntn_hydrolases_N"/>
</dbReference>
<organism evidence="9 10">
    <name type="scientific">Penicillium salamii</name>
    <dbReference type="NCBI Taxonomy" id="1612424"/>
    <lineage>
        <taxon>Eukaryota</taxon>
        <taxon>Fungi</taxon>
        <taxon>Dikarya</taxon>
        <taxon>Ascomycota</taxon>
        <taxon>Pezizomycotina</taxon>
        <taxon>Eurotiomycetes</taxon>
        <taxon>Eurotiomycetidae</taxon>
        <taxon>Eurotiales</taxon>
        <taxon>Aspergillaceae</taxon>
        <taxon>Penicillium</taxon>
    </lineage>
</organism>
<dbReference type="GO" id="GO:0004066">
    <property type="term" value="F:asparagine synthase (glutamine-hydrolyzing) activity"/>
    <property type="evidence" value="ECO:0007669"/>
    <property type="project" value="InterPro"/>
</dbReference>
<dbReference type="InterPro" id="IPR017932">
    <property type="entry name" value="GATase_2_dom"/>
</dbReference>
<keyword evidence="4" id="KW-0315">Glutamine amidotransferase</keyword>
<dbReference type="SUPFAM" id="SSF56235">
    <property type="entry name" value="N-terminal nucleophile aminohydrolases (Ntn hydrolases)"/>
    <property type="match status" value="1"/>
</dbReference>
<name>A0A9W4I0Y8_9EURO</name>
<dbReference type="InterPro" id="IPR014729">
    <property type="entry name" value="Rossmann-like_a/b/a_fold"/>
</dbReference>
<dbReference type="SUPFAM" id="SSF52402">
    <property type="entry name" value="Adenine nucleotide alpha hydrolases-like"/>
    <property type="match status" value="1"/>
</dbReference>
<dbReference type="NCBIfam" id="TIGR01536">
    <property type="entry name" value="asn_synth_AEB"/>
    <property type="match status" value="1"/>
</dbReference>
<feature type="binding site" evidence="6">
    <location>
        <position position="333"/>
    </location>
    <ligand>
        <name>ATP</name>
        <dbReference type="ChEBI" id="CHEBI:30616"/>
    </ligand>
</feature>
<evidence type="ECO:0000256" key="6">
    <source>
        <dbReference type="PIRSR" id="PIRSR001589-2"/>
    </source>
</evidence>
<evidence type="ECO:0000313" key="10">
    <source>
        <dbReference type="Proteomes" id="UP001152592"/>
    </source>
</evidence>
<dbReference type="PANTHER" id="PTHR43284:SF1">
    <property type="entry name" value="ASPARAGINE SYNTHETASE"/>
    <property type="match status" value="1"/>
</dbReference>
<dbReference type="PROSITE" id="PS51278">
    <property type="entry name" value="GATASE_TYPE_2"/>
    <property type="match status" value="1"/>
</dbReference>
<evidence type="ECO:0000256" key="7">
    <source>
        <dbReference type="PIRSR" id="PIRSR001589-3"/>
    </source>
</evidence>
<evidence type="ECO:0000259" key="8">
    <source>
        <dbReference type="PROSITE" id="PS51278"/>
    </source>
</evidence>
<dbReference type="Gene3D" id="3.60.20.10">
    <property type="entry name" value="Glutamine Phosphoribosylpyrophosphate, subunit 1, domain 1"/>
    <property type="match status" value="1"/>
</dbReference>
<comment type="similarity">
    <text evidence="1">Belongs to the asparagine synthetase family.</text>
</comment>
<evidence type="ECO:0000256" key="1">
    <source>
        <dbReference type="ARBA" id="ARBA00005752"/>
    </source>
</evidence>
<dbReference type="CDD" id="cd00712">
    <property type="entry name" value="AsnB"/>
    <property type="match status" value="1"/>
</dbReference>
<dbReference type="GO" id="GO:0005829">
    <property type="term" value="C:cytosol"/>
    <property type="evidence" value="ECO:0007669"/>
    <property type="project" value="TreeGrafter"/>
</dbReference>
<evidence type="ECO:0000256" key="4">
    <source>
        <dbReference type="ARBA" id="ARBA00022962"/>
    </source>
</evidence>
<dbReference type="Pfam" id="PF13537">
    <property type="entry name" value="GATase_7"/>
    <property type="match status" value="1"/>
</dbReference>
<keyword evidence="2 5" id="KW-0547">Nucleotide-binding</keyword>
<dbReference type="GO" id="GO:0005524">
    <property type="term" value="F:ATP binding"/>
    <property type="evidence" value="ECO:0007669"/>
    <property type="project" value="UniProtKB-KW"/>
</dbReference>
<protein>
    <recommendedName>
        <fullName evidence="8">Glutamine amidotransferase type-2 domain-containing protein</fullName>
    </recommendedName>
</protein>
<dbReference type="InterPro" id="IPR001962">
    <property type="entry name" value="Asn_synthase"/>
</dbReference>
<reference evidence="9" key="1">
    <citation type="submission" date="2021-07" db="EMBL/GenBank/DDBJ databases">
        <authorList>
            <person name="Branca A.L. A."/>
        </authorList>
    </citation>
    <scope>NUCLEOTIDE SEQUENCE</scope>
</reference>